<comment type="similarity">
    <text evidence="10 11">Belongs to the class-I aminoacyl-tRNA synthetase family. TyrS type 1 subfamily.</text>
</comment>
<evidence type="ECO:0000256" key="8">
    <source>
        <dbReference type="ARBA" id="ARBA00023146"/>
    </source>
</evidence>
<keyword evidence="7 11" id="KW-0648">Protein biosynthesis</keyword>
<feature type="binding site" evidence="11">
    <location>
        <position position="236"/>
    </location>
    <ligand>
        <name>ATP</name>
        <dbReference type="ChEBI" id="CHEBI:30616"/>
    </ligand>
</feature>
<dbReference type="GO" id="GO:0042803">
    <property type="term" value="F:protein homodimerization activity"/>
    <property type="evidence" value="ECO:0007669"/>
    <property type="project" value="UniProtKB-ARBA"/>
</dbReference>
<evidence type="ECO:0000256" key="10">
    <source>
        <dbReference type="ARBA" id="ARBA00060965"/>
    </source>
</evidence>
<comment type="catalytic activity">
    <reaction evidence="9 11">
        <text>tRNA(Tyr) + L-tyrosine + ATP = L-tyrosyl-tRNA(Tyr) + AMP + diphosphate + H(+)</text>
        <dbReference type="Rhea" id="RHEA:10220"/>
        <dbReference type="Rhea" id="RHEA-COMP:9706"/>
        <dbReference type="Rhea" id="RHEA-COMP:9707"/>
        <dbReference type="ChEBI" id="CHEBI:15378"/>
        <dbReference type="ChEBI" id="CHEBI:30616"/>
        <dbReference type="ChEBI" id="CHEBI:33019"/>
        <dbReference type="ChEBI" id="CHEBI:58315"/>
        <dbReference type="ChEBI" id="CHEBI:78442"/>
        <dbReference type="ChEBI" id="CHEBI:78536"/>
        <dbReference type="ChEBI" id="CHEBI:456215"/>
        <dbReference type="EC" id="6.1.1.1"/>
    </reaction>
</comment>
<dbReference type="PRINTS" id="PR01040">
    <property type="entry name" value="TRNASYNTHTYR"/>
</dbReference>
<evidence type="ECO:0000256" key="11">
    <source>
        <dbReference type="HAMAP-Rule" id="MF_02006"/>
    </source>
</evidence>
<dbReference type="InterPro" id="IPR002307">
    <property type="entry name" value="Tyr-tRNA-ligase"/>
</dbReference>
<evidence type="ECO:0000313" key="14">
    <source>
        <dbReference type="EMBL" id="POR55157.1"/>
    </source>
</evidence>
<dbReference type="Pfam" id="PF00579">
    <property type="entry name" value="tRNA-synt_1b"/>
    <property type="match status" value="1"/>
</dbReference>
<dbReference type="InterPro" id="IPR014729">
    <property type="entry name" value="Rossmann-like_a/b/a_fold"/>
</dbReference>
<name>A0A2S4MLB7_9HYPH</name>
<dbReference type="CDD" id="cd00805">
    <property type="entry name" value="TyrRS_core"/>
    <property type="match status" value="1"/>
</dbReference>
<evidence type="ECO:0000256" key="4">
    <source>
        <dbReference type="ARBA" id="ARBA00022741"/>
    </source>
</evidence>
<dbReference type="GO" id="GO:0005524">
    <property type="term" value="F:ATP binding"/>
    <property type="evidence" value="ECO:0007669"/>
    <property type="project" value="UniProtKB-UniRule"/>
</dbReference>
<feature type="binding site" evidence="11">
    <location>
        <position position="39"/>
    </location>
    <ligand>
        <name>L-tyrosine</name>
        <dbReference type="ChEBI" id="CHEBI:58315"/>
    </ligand>
</feature>
<dbReference type="PANTHER" id="PTHR11766:SF0">
    <property type="entry name" value="TYROSINE--TRNA LIGASE, MITOCHONDRIAL"/>
    <property type="match status" value="1"/>
</dbReference>
<dbReference type="OrthoDB" id="9804243at2"/>
<dbReference type="HAMAP" id="MF_02006">
    <property type="entry name" value="Tyr_tRNA_synth_type1"/>
    <property type="match status" value="1"/>
</dbReference>
<dbReference type="GO" id="GO:0005829">
    <property type="term" value="C:cytosol"/>
    <property type="evidence" value="ECO:0007669"/>
    <property type="project" value="TreeGrafter"/>
</dbReference>
<comment type="subcellular location">
    <subcellularLocation>
        <location evidence="1 11">Cytoplasm</location>
    </subcellularLocation>
</comment>
<dbReference type="FunFam" id="1.10.240.10:FF:000001">
    <property type="entry name" value="Tyrosine--tRNA ligase"/>
    <property type="match status" value="1"/>
</dbReference>
<keyword evidence="15" id="KW-1185">Reference proteome</keyword>
<dbReference type="RefSeq" id="WP_103716724.1">
    <property type="nucleotide sequence ID" value="NZ_PQFZ01000002.1"/>
</dbReference>
<dbReference type="CDD" id="cd00165">
    <property type="entry name" value="S4"/>
    <property type="match status" value="1"/>
</dbReference>
<dbReference type="FunFam" id="3.40.50.620:FF:000008">
    <property type="entry name" value="Tyrosine--tRNA ligase"/>
    <property type="match status" value="1"/>
</dbReference>
<evidence type="ECO:0000256" key="3">
    <source>
        <dbReference type="ARBA" id="ARBA00022598"/>
    </source>
</evidence>
<organism evidence="14 15">
    <name type="scientific">Bosea psychrotolerans</name>
    <dbReference type="NCBI Taxonomy" id="1871628"/>
    <lineage>
        <taxon>Bacteria</taxon>
        <taxon>Pseudomonadati</taxon>
        <taxon>Pseudomonadota</taxon>
        <taxon>Alphaproteobacteria</taxon>
        <taxon>Hyphomicrobiales</taxon>
        <taxon>Boseaceae</taxon>
        <taxon>Bosea</taxon>
    </lineage>
</organism>
<dbReference type="Gene3D" id="1.10.240.10">
    <property type="entry name" value="Tyrosyl-Transfer RNA Synthetase"/>
    <property type="match status" value="1"/>
</dbReference>
<dbReference type="GO" id="GO:0004831">
    <property type="term" value="F:tyrosine-tRNA ligase activity"/>
    <property type="evidence" value="ECO:0007669"/>
    <property type="project" value="UniProtKB-UniRule"/>
</dbReference>
<dbReference type="EC" id="6.1.1.1" evidence="11"/>
<evidence type="ECO:0000313" key="15">
    <source>
        <dbReference type="Proteomes" id="UP000236919"/>
    </source>
</evidence>
<keyword evidence="6 12" id="KW-0694">RNA-binding</keyword>
<evidence type="ECO:0000256" key="12">
    <source>
        <dbReference type="PROSITE-ProRule" id="PRU00182"/>
    </source>
</evidence>
<comment type="caution">
    <text evidence="14">The sequence shown here is derived from an EMBL/GenBank/DDBJ whole genome shotgun (WGS) entry which is preliminary data.</text>
</comment>
<dbReference type="InterPro" id="IPR002305">
    <property type="entry name" value="aa-tRNA-synth_Ic"/>
</dbReference>
<comment type="subunit">
    <text evidence="11">Homodimer.</text>
</comment>
<feature type="domain" description="Tyrosine--tRNA ligase SYY-like C-terminal" evidence="13">
    <location>
        <begin position="329"/>
        <end position="410"/>
    </location>
</feature>
<dbReference type="AlphaFoldDB" id="A0A2S4MLB7"/>
<feature type="binding site" evidence="11">
    <location>
        <position position="173"/>
    </location>
    <ligand>
        <name>L-tyrosine</name>
        <dbReference type="ChEBI" id="CHEBI:58315"/>
    </ligand>
</feature>
<keyword evidence="8 11" id="KW-0030">Aminoacyl-tRNA synthetase</keyword>
<evidence type="ECO:0000256" key="1">
    <source>
        <dbReference type="ARBA" id="ARBA00004496"/>
    </source>
</evidence>
<proteinExistence type="inferred from homology"/>
<evidence type="ECO:0000256" key="7">
    <source>
        <dbReference type="ARBA" id="ARBA00022917"/>
    </source>
</evidence>
<dbReference type="GO" id="GO:0003723">
    <property type="term" value="F:RNA binding"/>
    <property type="evidence" value="ECO:0007669"/>
    <property type="project" value="UniProtKB-KW"/>
</dbReference>
<comment type="function">
    <text evidence="11">Catalyzes the attachment of tyrosine to tRNA(Tyr) in a two-step reaction: tyrosine is first activated by ATP to form Tyr-AMP and then transferred to the acceptor end of tRNA(Tyr).</text>
</comment>
<dbReference type="PROSITE" id="PS50889">
    <property type="entry name" value="S4"/>
    <property type="match status" value="1"/>
</dbReference>
<dbReference type="Pfam" id="PF22421">
    <property type="entry name" value="SYY_C-terminal"/>
    <property type="match status" value="1"/>
</dbReference>
<keyword evidence="2 11" id="KW-0963">Cytoplasm</keyword>
<evidence type="ECO:0000256" key="5">
    <source>
        <dbReference type="ARBA" id="ARBA00022840"/>
    </source>
</evidence>
<dbReference type="Gene3D" id="3.10.290.10">
    <property type="entry name" value="RNA-binding S4 domain"/>
    <property type="match status" value="1"/>
</dbReference>
<protein>
    <recommendedName>
        <fullName evidence="11">Tyrosine--tRNA ligase</fullName>
        <ecNumber evidence="11">6.1.1.1</ecNumber>
    </recommendedName>
    <alternativeName>
        <fullName evidence="11">Tyrosyl-tRNA synthetase</fullName>
        <shortName evidence="11">TyrRS</shortName>
    </alternativeName>
</protein>
<dbReference type="NCBIfam" id="TIGR00234">
    <property type="entry name" value="tyrS"/>
    <property type="match status" value="1"/>
</dbReference>
<dbReference type="SUPFAM" id="SSF55174">
    <property type="entry name" value="Alpha-L RNA-binding motif"/>
    <property type="match status" value="1"/>
</dbReference>
<accession>A0A2S4MLB7</accession>
<evidence type="ECO:0000256" key="2">
    <source>
        <dbReference type="ARBA" id="ARBA00022490"/>
    </source>
</evidence>
<feature type="binding site" evidence="11">
    <location>
        <position position="177"/>
    </location>
    <ligand>
        <name>L-tyrosine</name>
        <dbReference type="ChEBI" id="CHEBI:58315"/>
    </ligand>
</feature>
<dbReference type="Gene3D" id="3.40.50.620">
    <property type="entry name" value="HUPs"/>
    <property type="match status" value="1"/>
</dbReference>
<keyword evidence="5 11" id="KW-0067">ATP-binding</keyword>
<evidence type="ECO:0000256" key="9">
    <source>
        <dbReference type="ARBA" id="ARBA00048248"/>
    </source>
</evidence>
<dbReference type="GO" id="GO:0006437">
    <property type="term" value="P:tyrosyl-tRNA aminoacylation"/>
    <property type="evidence" value="ECO:0007669"/>
    <property type="project" value="UniProtKB-UniRule"/>
</dbReference>
<sequence>MTSFKSDLLHVLSERGYVHQISDPEGLDAAALKGPISAYIGFDATATSLHAGSLIQIMMLHWMQATGHRPIALMGGGTSMVGDPSFKEESRKLLTVEDIERNLTGIKRVFANYLDFGGPATMMNNADWLLGLNYLEFLRDVGRHFSVNRMLSFDSVKTRLEREQSLSFLEFNYMILQAYDFVELNRRTGCILQMGGSDQWGNIVNGIDLGHRMSNVQLYALTSPLLTTSSGGKMGKTASGAVWLNAELMGPYDFWQFWRNTEDADVERFLKLYTTMPMAEIARLAALGGAEINEAKKILATEVTAMLHGREAADAASETARKTFEDGALADDLPSVAVARSELETGLGVLTAFVKAGLVPSTGEARRQVKAGGLRVNDAAVTDERATLTLSELSGEGVIKLSFGRKKHVLLRAQ</sequence>
<dbReference type="InterPro" id="IPR024107">
    <property type="entry name" value="Tyr-tRNA-ligase_bac_1"/>
</dbReference>
<reference evidence="14 15" key="1">
    <citation type="submission" date="2018-01" db="EMBL/GenBank/DDBJ databases">
        <title>Genomic Encyclopedia of Type Strains, Phase III (KMG-III): the genomes of soil and plant-associated and newly described type strains.</title>
        <authorList>
            <person name="Whitman W."/>
        </authorList>
    </citation>
    <scope>NUCLEOTIDE SEQUENCE [LARGE SCALE GENOMIC DNA]</scope>
    <source>
        <strain evidence="14 15">1131</strain>
    </source>
</reference>
<dbReference type="SUPFAM" id="SSF52374">
    <property type="entry name" value="Nucleotidylyl transferase"/>
    <property type="match status" value="1"/>
</dbReference>
<dbReference type="PANTHER" id="PTHR11766">
    <property type="entry name" value="TYROSYL-TRNA SYNTHETASE"/>
    <property type="match status" value="1"/>
</dbReference>
<dbReference type="Proteomes" id="UP000236919">
    <property type="component" value="Unassembled WGS sequence"/>
</dbReference>
<dbReference type="InterPro" id="IPR036986">
    <property type="entry name" value="S4_RNA-bd_sf"/>
</dbReference>
<feature type="short sequence motif" description="'KMSKS' region" evidence="11">
    <location>
        <begin position="233"/>
        <end position="237"/>
    </location>
</feature>
<evidence type="ECO:0000256" key="6">
    <source>
        <dbReference type="ARBA" id="ARBA00022884"/>
    </source>
</evidence>
<feature type="short sequence motif" description="'HIGH' region" evidence="11">
    <location>
        <begin position="44"/>
        <end position="53"/>
    </location>
</feature>
<dbReference type="EMBL" id="PQFZ01000002">
    <property type="protein sequence ID" value="POR55157.1"/>
    <property type="molecule type" value="Genomic_DNA"/>
</dbReference>
<gene>
    <name evidence="11" type="primary">tyrS</name>
    <name evidence="14" type="ORF">CYD53_10241</name>
</gene>
<evidence type="ECO:0000259" key="13">
    <source>
        <dbReference type="Pfam" id="PF22421"/>
    </source>
</evidence>
<dbReference type="InterPro" id="IPR024088">
    <property type="entry name" value="Tyr-tRNA-ligase_bac-type"/>
</dbReference>
<keyword evidence="4 11" id="KW-0547">Nucleotide-binding</keyword>
<dbReference type="InterPro" id="IPR054608">
    <property type="entry name" value="SYY-like_C"/>
</dbReference>
<keyword evidence="3 11" id="KW-0436">Ligase</keyword>